<sequence>MQTVDQRLVALEQSANTMAAATLNALGSIIKVVSKLDSVDRQALWDDLEGAKSVQVENGHQANYLQIMSILQSNIS</sequence>
<name>A0ABY0RBB4_9PSED</name>
<dbReference type="GeneID" id="66759714"/>
<organism evidence="1 2">
    <name type="scientific">Pseudomonas poae</name>
    <dbReference type="NCBI Taxonomy" id="200451"/>
    <lineage>
        <taxon>Bacteria</taxon>
        <taxon>Pseudomonadati</taxon>
        <taxon>Pseudomonadota</taxon>
        <taxon>Gammaproteobacteria</taxon>
        <taxon>Pseudomonadales</taxon>
        <taxon>Pseudomonadaceae</taxon>
        <taxon>Pseudomonas</taxon>
    </lineage>
</organism>
<evidence type="ECO:0000313" key="1">
    <source>
        <dbReference type="EMBL" id="SDN50006.1"/>
    </source>
</evidence>
<keyword evidence="2" id="KW-1185">Reference proteome</keyword>
<reference evidence="1 2" key="1">
    <citation type="submission" date="2016-10" db="EMBL/GenBank/DDBJ databases">
        <authorList>
            <person name="Varghese N."/>
            <person name="Submissions S."/>
        </authorList>
    </citation>
    <scope>NUCLEOTIDE SEQUENCE [LARGE SCALE GENOMIC DNA]</scope>
    <source>
        <strain evidence="1 2">BS2776</strain>
    </source>
</reference>
<protein>
    <submittedName>
        <fullName evidence="1">Uncharacterized protein</fullName>
    </submittedName>
</protein>
<accession>A0ABY0RBB4</accession>
<evidence type="ECO:0000313" key="2">
    <source>
        <dbReference type="Proteomes" id="UP000181903"/>
    </source>
</evidence>
<dbReference type="RefSeq" id="WP_060550158.1">
    <property type="nucleotide sequence ID" value="NZ_JYLI01000023.1"/>
</dbReference>
<dbReference type="EMBL" id="LT629706">
    <property type="protein sequence ID" value="SDN50006.1"/>
    <property type="molecule type" value="Genomic_DNA"/>
</dbReference>
<dbReference type="Proteomes" id="UP000181903">
    <property type="component" value="Chromosome I"/>
</dbReference>
<gene>
    <name evidence="1" type="ORF">SAMN04490208_0511</name>
</gene>
<proteinExistence type="predicted"/>